<feature type="transmembrane region" description="Helical" evidence="9">
    <location>
        <begin position="36"/>
        <end position="56"/>
    </location>
</feature>
<dbReference type="GO" id="GO:0005886">
    <property type="term" value="C:plasma membrane"/>
    <property type="evidence" value="ECO:0007669"/>
    <property type="project" value="UniProtKB-SubCell"/>
</dbReference>
<feature type="transmembrane region" description="Helical" evidence="9">
    <location>
        <begin position="62"/>
        <end position="89"/>
    </location>
</feature>
<reference evidence="10 11" key="1">
    <citation type="submission" date="2020-04" db="EMBL/GenBank/DDBJ databases">
        <authorList>
            <person name="Zhang R."/>
            <person name="Schippers A."/>
        </authorList>
    </citation>
    <scope>NUCLEOTIDE SEQUENCE [LARGE SCALE GENOMIC DNA]</scope>
    <source>
        <strain evidence="10 11">DSM 109850</strain>
    </source>
</reference>
<gene>
    <name evidence="10" type="ORF">HIJ39_15990</name>
</gene>
<feature type="transmembrane region" description="Helical" evidence="9">
    <location>
        <begin position="142"/>
        <end position="164"/>
    </location>
</feature>
<dbReference type="GO" id="GO:0022857">
    <property type="term" value="F:transmembrane transporter activity"/>
    <property type="evidence" value="ECO:0007669"/>
    <property type="project" value="InterPro"/>
</dbReference>
<dbReference type="CDD" id="cd06582">
    <property type="entry name" value="TM_PBP1_LivH_like"/>
    <property type="match status" value="1"/>
</dbReference>
<dbReference type="InterPro" id="IPR001851">
    <property type="entry name" value="ABC_transp_permease"/>
</dbReference>
<dbReference type="Proteomes" id="UP000533476">
    <property type="component" value="Unassembled WGS sequence"/>
</dbReference>
<evidence type="ECO:0000256" key="9">
    <source>
        <dbReference type="SAM" id="Phobius"/>
    </source>
</evidence>
<evidence type="ECO:0000256" key="7">
    <source>
        <dbReference type="ARBA" id="ARBA00023136"/>
    </source>
</evidence>
<dbReference type="PANTHER" id="PTHR11795:SF442">
    <property type="entry name" value="ABC TRANSPORTER ATP-BINDING PROTEIN"/>
    <property type="match status" value="1"/>
</dbReference>
<dbReference type="RefSeq" id="WP_169101450.1">
    <property type="nucleotide sequence ID" value="NZ_JABBVZ010000068.1"/>
</dbReference>
<feature type="transmembrane region" description="Helical" evidence="9">
    <location>
        <begin position="194"/>
        <end position="213"/>
    </location>
</feature>
<feature type="transmembrane region" description="Helical" evidence="9">
    <location>
        <begin position="101"/>
        <end position="122"/>
    </location>
</feature>
<evidence type="ECO:0000256" key="3">
    <source>
        <dbReference type="ARBA" id="ARBA00022475"/>
    </source>
</evidence>
<sequence>MSGGTLLVQVLSGLSLAAILFIVSSGMTLVFGTMRVINMTHGSFYMFGAYLLAITFDKFDQHLVGFVGAFLLSALVVLVLGIIIEFVVLRRLYKGEHLLQLLATWALMLIFEQLALDVWGSATVTPPSPASLSGTMTLGAASIPVFYVFLILFAALIFVALWIFNNRMGIGRLLRAAVEDHELLSTIGVNVRRLYTVAFAVGAFLAALGGALIAPEISVGPGIDLSILVESFVVAVVGGLGNINGAVIGAIIIGLAQSFGATYIPNMAEASIYFVMVVVLIVRPRGLFGREEF</sequence>
<organism evidence="10 11">
    <name type="scientific">Sulfobacillus harzensis</name>
    <dbReference type="NCBI Taxonomy" id="2729629"/>
    <lineage>
        <taxon>Bacteria</taxon>
        <taxon>Bacillati</taxon>
        <taxon>Bacillota</taxon>
        <taxon>Clostridia</taxon>
        <taxon>Eubacteriales</taxon>
        <taxon>Clostridiales Family XVII. Incertae Sedis</taxon>
        <taxon>Sulfobacillus</taxon>
    </lineage>
</organism>
<comment type="subcellular location">
    <subcellularLocation>
        <location evidence="1">Cell membrane</location>
        <topology evidence="1">Multi-pass membrane protein</topology>
    </subcellularLocation>
</comment>
<dbReference type="GO" id="GO:0006865">
    <property type="term" value="P:amino acid transport"/>
    <property type="evidence" value="ECO:0007669"/>
    <property type="project" value="UniProtKB-KW"/>
</dbReference>
<dbReference type="AlphaFoldDB" id="A0A7Y0Q530"/>
<accession>A0A7Y0Q530</accession>
<evidence type="ECO:0000256" key="6">
    <source>
        <dbReference type="ARBA" id="ARBA00022989"/>
    </source>
</evidence>
<evidence type="ECO:0000256" key="5">
    <source>
        <dbReference type="ARBA" id="ARBA00022970"/>
    </source>
</evidence>
<keyword evidence="2" id="KW-0813">Transport</keyword>
<feature type="transmembrane region" description="Helical" evidence="9">
    <location>
        <begin position="263"/>
        <end position="282"/>
    </location>
</feature>
<evidence type="ECO:0000313" key="11">
    <source>
        <dbReference type="Proteomes" id="UP000533476"/>
    </source>
</evidence>
<feature type="transmembrane region" description="Helical" evidence="9">
    <location>
        <begin position="6"/>
        <end position="24"/>
    </location>
</feature>
<comment type="caution">
    <text evidence="10">The sequence shown here is derived from an EMBL/GenBank/DDBJ whole genome shotgun (WGS) entry which is preliminary data.</text>
</comment>
<name>A0A7Y0Q530_9FIRM</name>
<keyword evidence="11" id="KW-1185">Reference proteome</keyword>
<keyword evidence="4 9" id="KW-0812">Transmembrane</keyword>
<keyword evidence="7 9" id="KW-0472">Membrane</keyword>
<feature type="transmembrane region" description="Helical" evidence="9">
    <location>
        <begin position="233"/>
        <end position="256"/>
    </location>
</feature>
<keyword evidence="3" id="KW-1003">Cell membrane</keyword>
<keyword evidence="6 9" id="KW-1133">Transmembrane helix</keyword>
<evidence type="ECO:0000256" key="4">
    <source>
        <dbReference type="ARBA" id="ARBA00022692"/>
    </source>
</evidence>
<dbReference type="InterPro" id="IPR052157">
    <property type="entry name" value="BCAA_transport_permease"/>
</dbReference>
<proteinExistence type="inferred from homology"/>
<evidence type="ECO:0000256" key="1">
    <source>
        <dbReference type="ARBA" id="ARBA00004651"/>
    </source>
</evidence>
<dbReference type="EMBL" id="JABBVZ010000068">
    <property type="protein sequence ID" value="NMP23839.1"/>
    <property type="molecule type" value="Genomic_DNA"/>
</dbReference>
<dbReference type="PANTHER" id="PTHR11795">
    <property type="entry name" value="BRANCHED-CHAIN AMINO ACID TRANSPORT SYSTEM PERMEASE PROTEIN LIVH"/>
    <property type="match status" value="1"/>
</dbReference>
<evidence type="ECO:0000313" key="10">
    <source>
        <dbReference type="EMBL" id="NMP23839.1"/>
    </source>
</evidence>
<evidence type="ECO:0000256" key="8">
    <source>
        <dbReference type="ARBA" id="ARBA00037998"/>
    </source>
</evidence>
<protein>
    <submittedName>
        <fullName evidence="10">Branched-chain amino acid ABC transporter permease</fullName>
    </submittedName>
</protein>
<keyword evidence="5" id="KW-0029">Amino-acid transport</keyword>
<dbReference type="Pfam" id="PF02653">
    <property type="entry name" value="BPD_transp_2"/>
    <property type="match status" value="1"/>
</dbReference>
<evidence type="ECO:0000256" key="2">
    <source>
        <dbReference type="ARBA" id="ARBA00022448"/>
    </source>
</evidence>
<comment type="similarity">
    <text evidence="8">Belongs to the binding-protein-dependent transport system permease family. LivHM subfamily.</text>
</comment>